<proteinExistence type="predicted"/>
<dbReference type="InterPro" id="IPR013321">
    <property type="entry name" value="Arc_rbn_hlx_hlx"/>
</dbReference>
<dbReference type="SUPFAM" id="SSF47598">
    <property type="entry name" value="Ribbon-helix-helix"/>
    <property type="match status" value="1"/>
</dbReference>
<evidence type="ECO:0000259" key="1">
    <source>
        <dbReference type="Pfam" id="PF22513"/>
    </source>
</evidence>
<dbReference type="Pfam" id="PF22513">
    <property type="entry name" value="FitA-like_RHH"/>
    <property type="match status" value="1"/>
</dbReference>
<name>A0A8J7UU93_9BACT</name>
<dbReference type="Proteomes" id="UP000673975">
    <property type="component" value="Unassembled WGS sequence"/>
</dbReference>
<keyword evidence="2" id="KW-0238">DNA-binding</keyword>
<dbReference type="InterPro" id="IPR053853">
    <property type="entry name" value="FitA-like_RHH"/>
</dbReference>
<protein>
    <submittedName>
        <fullName evidence="2">Arc family DNA-binding protein</fullName>
    </submittedName>
</protein>
<organism evidence="2 3">
    <name type="scientific">Natronogracilivirga saccharolytica</name>
    <dbReference type="NCBI Taxonomy" id="2812953"/>
    <lineage>
        <taxon>Bacteria</taxon>
        <taxon>Pseudomonadati</taxon>
        <taxon>Balneolota</taxon>
        <taxon>Balneolia</taxon>
        <taxon>Balneolales</taxon>
        <taxon>Cyclonatronaceae</taxon>
        <taxon>Natronogracilivirga</taxon>
    </lineage>
</organism>
<keyword evidence="3" id="KW-1185">Reference proteome</keyword>
<evidence type="ECO:0000313" key="2">
    <source>
        <dbReference type="EMBL" id="MBP3193386.1"/>
    </source>
</evidence>
<dbReference type="Gene3D" id="1.10.1220.10">
    <property type="entry name" value="Met repressor-like"/>
    <property type="match status" value="1"/>
</dbReference>
<accession>A0A8J7UU93</accession>
<dbReference type="InterPro" id="IPR010985">
    <property type="entry name" value="Ribbon_hlx_hlx"/>
</dbReference>
<reference evidence="2" key="1">
    <citation type="submission" date="2021-02" db="EMBL/GenBank/DDBJ databases">
        <title>Natronogracilivirga saccharolytica gen. nov. sp. nov. a new anaerobic, haloalkiliphilic carbohydrate-fermenting bacterium from soda lake and proposing of Cyclonatronumiaceae fam. nov. in the phylum Balneolaeota.</title>
        <authorList>
            <person name="Zhilina T.N."/>
            <person name="Sorokin D.Y."/>
            <person name="Zavarzina D.G."/>
            <person name="Toshchakov S.V."/>
            <person name="Kublanov I.V."/>
        </authorList>
    </citation>
    <scope>NUCLEOTIDE SEQUENCE</scope>
    <source>
        <strain evidence="2">Z-1702</strain>
    </source>
</reference>
<dbReference type="GO" id="GO:0003677">
    <property type="term" value="F:DNA binding"/>
    <property type="evidence" value="ECO:0007669"/>
    <property type="project" value="UniProtKB-KW"/>
</dbReference>
<dbReference type="GO" id="GO:0006355">
    <property type="term" value="P:regulation of DNA-templated transcription"/>
    <property type="evidence" value="ECO:0007669"/>
    <property type="project" value="InterPro"/>
</dbReference>
<dbReference type="AlphaFoldDB" id="A0A8J7UU93"/>
<comment type="caution">
    <text evidence="2">The sequence shown here is derived from an EMBL/GenBank/DDBJ whole genome shotgun (WGS) entry which is preliminary data.</text>
</comment>
<feature type="domain" description="Antitoxin FitA-like ribbon-helix-helix" evidence="1">
    <location>
        <begin position="13"/>
        <end position="48"/>
    </location>
</feature>
<dbReference type="EMBL" id="JAFIDN010000010">
    <property type="protein sequence ID" value="MBP3193386.1"/>
    <property type="molecule type" value="Genomic_DNA"/>
</dbReference>
<sequence length="89" mass="10291">MKPQLTYFIMPTNITIKGIPDEVYQKLKLQADKHHRSVNSEVIMTLKKSLQSRIHDPDILIDRARKLKKRAKGSLSIEEIQQAIDQGRP</sequence>
<gene>
    <name evidence="2" type="ORF">NATSA_11975</name>
</gene>
<evidence type="ECO:0000313" key="3">
    <source>
        <dbReference type="Proteomes" id="UP000673975"/>
    </source>
</evidence>